<feature type="domain" description="Topo IA-type catalytic" evidence="16">
    <location>
        <begin position="131"/>
        <end position="558"/>
    </location>
</feature>
<feature type="domain" description="Toprim" evidence="15">
    <location>
        <begin position="1"/>
        <end position="111"/>
    </location>
</feature>
<dbReference type="CDD" id="cd00186">
    <property type="entry name" value="TOP1Ac"/>
    <property type="match status" value="1"/>
</dbReference>
<evidence type="ECO:0000259" key="16">
    <source>
        <dbReference type="PROSITE" id="PS52039"/>
    </source>
</evidence>
<dbReference type="GO" id="GO:0003917">
    <property type="term" value="F:DNA topoisomerase type I (single strand cut, ATP-independent) activity"/>
    <property type="evidence" value="ECO:0007669"/>
    <property type="project" value="UniProtKB-EC"/>
</dbReference>
<dbReference type="EC" id="5.6.2.1" evidence="3"/>
<dbReference type="GO" id="GO:0008270">
    <property type="term" value="F:zinc ion binding"/>
    <property type="evidence" value="ECO:0007669"/>
    <property type="project" value="UniProtKB-KW"/>
</dbReference>
<dbReference type="GO" id="GO:0005694">
    <property type="term" value="C:chromosome"/>
    <property type="evidence" value="ECO:0007669"/>
    <property type="project" value="InterPro"/>
</dbReference>
<dbReference type="PROSITE" id="PS50880">
    <property type="entry name" value="TOPRIM"/>
    <property type="match status" value="1"/>
</dbReference>
<dbReference type="InterPro" id="IPR013826">
    <property type="entry name" value="Topo_IA_cen_sub3"/>
</dbReference>
<comment type="similarity">
    <text evidence="2">Belongs to the type IA topoisomerase family.</text>
</comment>
<keyword evidence="5" id="KW-0863">Zinc-finger</keyword>
<dbReference type="Pfam" id="PF13368">
    <property type="entry name" value="Toprim_C_rpt"/>
    <property type="match status" value="3"/>
</dbReference>
<evidence type="ECO:0000256" key="6">
    <source>
        <dbReference type="ARBA" id="ARBA00022833"/>
    </source>
</evidence>
<dbReference type="PROSITE" id="PS00396">
    <property type="entry name" value="TOPO_IA_1"/>
    <property type="match status" value="1"/>
</dbReference>
<evidence type="ECO:0000256" key="14">
    <source>
        <dbReference type="ARBA" id="ARBA00032877"/>
    </source>
</evidence>
<evidence type="ECO:0000256" key="2">
    <source>
        <dbReference type="ARBA" id="ARBA00009446"/>
    </source>
</evidence>
<comment type="catalytic activity">
    <reaction evidence="1">
        <text>ATP-independent breakage of single-stranded DNA, followed by passage and rejoining.</text>
        <dbReference type="EC" id="5.6.2.1"/>
    </reaction>
</comment>
<dbReference type="Gene3D" id="3.40.50.140">
    <property type="match status" value="1"/>
</dbReference>
<dbReference type="SUPFAM" id="SSF57783">
    <property type="entry name" value="Zinc beta-ribbon"/>
    <property type="match status" value="1"/>
</dbReference>
<evidence type="ECO:0000256" key="13">
    <source>
        <dbReference type="ARBA" id="ARBA00032235"/>
    </source>
</evidence>
<protein>
    <recommendedName>
        <fullName evidence="3">DNA topoisomerase</fullName>
        <ecNumber evidence="3">5.6.2.1</ecNumber>
    </recommendedName>
    <alternativeName>
        <fullName evidence="14">Omega-protein</fullName>
    </alternativeName>
    <alternativeName>
        <fullName evidence="13">Relaxing enzyme</fullName>
    </alternativeName>
    <alternativeName>
        <fullName evidence="11">Swivelase</fullName>
    </alternativeName>
    <alternativeName>
        <fullName evidence="12">Untwisting enzyme</fullName>
    </alternativeName>
</protein>
<keyword evidence="10" id="KW-0413">Isomerase</keyword>
<accession>A0A381U4M8</accession>
<dbReference type="AlphaFoldDB" id="A0A381U4M8"/>
<dbReference type="InterPro" id="IPR003601">
    <property type="entry name" value="Topo_IA_2"/>
</dbReference>
<evidence type="ECO:0000256" key="12">
    <source>
        <dbReference type="ARBA" id="ARBA00031985"/>
    </source>
</evidence>
<evidence type="ECO:0000313" key="17">
    <source>
        <dbReference type="EMBL" id="SVA22701.1"/>
    </source>
</evidence>
<dbReference type="EMBL" id="UINC01005654">
    <property type="protein sequence ID" value="SVA22701.1"/>
    <property type="molecule type" value="Genomic_DNA"/>
</dbReference>
<dbReference type="Gene3D" id="1.10.290.10">
    <property type="entry name" value="Topoisomerase I, domain 4"/>
    <property type="match status" value="1"/>
</dbReference>
<dbReference type="InterPro" id="IPR013498">
    <property type="entry name" value="Topo_IA_Znf"/>
</dbReference>
<evidence type="ECO:0000256" key="3">
    <source>
        <dbReference type="ARBA" id="ARBA00012891"/>
    </source>
</evidence>
<keyword evidence="4" id="KW-0479">Metal-binding</keyword>
<gene>
    <name evidence="17" type="ORF">METZ01_LOCUS75555</name>
</gene>
<evidence type="ECO:0000256" key="7">
    <source>
        <dbReference type="ARBA" id="ARBA00022842"/>
    </source>
</evidence>
<evidence type="ECO:0000256" key="9">
    <source>
        <dbReference type="ARBA" id="ARBA00023125"/>
    </source>
</evidence>
<dbReference type="InterPro" id="IPR006171">
    <property type="entry name" value="TOPRIM_dom"/>
</dbReference>
<dbReference type="SMART" id="SM00493">
    <property type="entry name" value="TOPRIM"/>
    <property type="match status" value="1"/>
</dbReference>
<dbReference type="PRINTS" id="PR00417">
    <property type="entry name" value="PRTPISMRASEI"/>
</dbReference>
<dbReference type="CDD" id="cd03363">
    <property type="entry name" value="TOPRIM_TopoIA_TopoI"/>
    <property type="match status" value="1"/>
</dbReference>
<dbReference type="PROSITE" id="PS52039">
    <property type="entry name" value="TOPO_IA_2"/>
    <property type="match status" value="1"/>
</dbReference>
<dbReference type="InterPro" id="IPR013497">
    <property type="entry name" value="Topo_IA_cen"/>
</dbReference>
<dbReference type="InterPro" id="IPR023405">
    <property type="entry name" value="Topo_IA_core_domain"/>
</dbReference>
<dbReference type="Gene3D" id="2.70.20.10">
    <property type="entry name" value="Topoisomerase I, domain 3"/>
    <property type="match status" value="1"/>
</dbReference>
<dbReference type="InterPro" id="IPR000380">
    <property type="entry name" value="Topo_IA"/>
</dbReference>
<evidence type="ECO:0000256" key="1">
    <source>
        <dbReference type="ARBA" id="ARBA00000213"/>
    </source>
</evidence>
<dbReference type="InterPro" id="IPR023406">
    <property type="entry name" value="Topo_IA_AS"/>
</dbReference>
<proteinExistence type="inferred from homology"/>
<dbReference type="Gene3D" id="3.30.65.10">
    <property type="entry name" value="Bacterial Topoisomerase I, domain 1"/>
    <property type="match status" value="1"/>
</dbReference>
<evidence type="ECO:0000256" key="8">
    <source>
        <dbReference type="ARBA" id="ARBA00023029"/>
    </source>
</evidence>
<keyword evidence="7" id="KW-0460">Magnesium</keyword>
<dbReference type="GO" id="GO:0006265">
    <property type="term" value="P:DNA topological change"/>
    <property type="evidence" value="ECO:0007669"/>
    <property type="project" value="InterPro"/>
</dbReference>
<keyword evidence="9" id="KW-0238">DNA-binding</keyword>
<evidence type="ECO:0000256" key="10">
    <source>
        <dbReference type="ARBA" id="ARBA00023235"/>
    </source>
</evidence>
<name>A0A381U4M8_9ZZZZ</name>
<dbReference type="Gene3D" id="1.10.460.10">
    <property type="entry name" value="Topoisomerase I, domain 2"/>
    <property type="match status" value="1"/>
</dbReference>
<sequence>MHLVVVESPAKARTIEAYLGRDYKVIASLGHIRDLPSSEGSVRPDNNFEMIWELGEKGKKQTKTINEALKGSDSLILATDPDREGEAIAWHVLQVLQEKGSLKDKHVSRVTFNAITKKEVTEAIKNPRELDKEMVEAYLARRALDYLVGFTLSPVLWRKLPGARSAGRVQSVALRLICEREIEIESFKAQEYWSIENLFAYEDQQPFKAKLTHINRKKLEQFDLTSKQDSEDSAKIIKENDYQITEIKEKNVSRKPSAPFITSTLQMEASRKLNMSAKNTMMTAQRLYENGLITYMRTDGVQIGKDSVVAIRESINNIFGGDFLPLNPIEYSNNVANAQEAHEAIRPTDPKKSPESIENNIGKDEYELYSLIWKRTLSSQMRKWEGLRTSIIITNESNEIRFRASGTVTTFEGFRTLYEEGRKDVKEDSQDLPKLEKGNHLNLIEIEQNQHFTKAPPRYSEASLVKSLEERGIGRPSTYASIISVLQDRNYVRLDKKYFYPEDKGRLVTSFLENFFEQYVGYDFTAELEQNLDKVSNGEVNWKDFLNDFWGEFNNCSTKALELRTREILDKLNESLGNHIFKSEEGKVERKCPKCADGILSLKTSRNGAFIGCSLYPDCKYTRPFGSNNVEPKVIGIDPNTNKNVNLLVGRYGPYLQIDSDDEETKPKRAAIPKTIDPSDINIELALNLLSLPRTVGIHPEDGNEIKAGLGRFGPYVVHDGIFASLTNVEELFSLGLNRAIDLIEEKKANPGRGKASKAIKELGKDPKDETIIKLMDGRYGPYVKSGKINASVPKDMNLNQVTLEIAIDLIKNQKMKKKKK</sequence>
<evidence type="ECO:0000259" key="15">
    <source>
        <dbReference type="PROSITE" id="PS50880"/>
    </source>
</evidence>
<dbReference type="SMART" id="SM00436">
    <property type="entry name" value="TOP1Bc"/>
    <property type="match status" value="1"/>
</dbReference>
<dbReference type="InterPro" id="IPR013824">
    <property type="entry name" value="Topo_IA_cen_sub1"/>
</dbReference>
<reference evidence="17" key="1">
    <citation type="submission" date="2018-05" db="EMBL/GenBank/DDBJ databases">
        <authorList>
            <person name="Lanie J.A."/>
            <person name="Ng W.-L."/>
            <person name="Kazmierczak K.M."/>
            <person name="Andrzejewski T.M."/>
            <person name="Davidsen T.M."/>
            <person name="Wayne K.J."/>
            <person name="Tettelin H."/>
            <person name="Glass J.I."/>
            <person name="Rusch D."/>
            <person name="Podicherti R."/>
            <person name="Tsui H.-C.T."/>
            <person name="Winkler M.E."/>
        </authorList>
    </citation>
    <scope>NUCLEOTIDE SEQUENCE</scope>
</reference>
<evidence type="ECO:0000256" key="4">
    <source>
        <dbReference type="ARBA" id="ARBA00022723"/>
    </source>
</evidence>
<dbReference type="InterPro" id="IPR034149">
    <property type="entry name" value="TOPRIM_TopoI"/>
</dbReference>
<keyword evidence="6" id="KW-0862">Zinc</keyword>
<dbReference type="Pfam" id="PF01131">
    <property type="entry name" value="Topoisom_bac"/>
    <property type="match status" value="1"/>
</dbReference>
<dbReference type="InterPro" id="IPR025589">
    <property type="entry name" value="Toprim_C_rpt"/>
</dbReference>
<dbReference type="InterPro" id="IPR013825">
    <property type="entry name" value="Topo_IA_cen_sub2"/>
</dbReference>
<dbReference type="Pfam" id="PF01751">
    <property type="entry name" value="Toprim"/>
    <property type="match status" value="1"/>
</dbReference>
<keyword evidence="8" id="KW-0799">Topoisomerase</keyword>
<dbReference type="InterPro" id="IPR005733">
    <property type="entry name" value="TopoI_bac-type"/>
</dbReference>
<dbReference type="SMART" id="SM00437">
    <property type="entry name" value="TOP1Ac"/>
    <property type="match status" value="1"/>
</dbReference>
<organism evidence="17">
    <name type="scientific">marine metagenome</name>
    <dbReference type="NCBI Taxonomy" id="408172"/>
    <lineage>
        <taxon>unclassified sequences</taxon>
        <taxon>metagenomes</taxon>
        <taxon>ecological metagenomes</taxon>
    </lineage>
</organism>
<dbReference type="InterPro" id="IPR003602">
    <property type="entry name" value="Topo_IA_DNA-bd_dom"/>
</dbReference>
<evidence type="ECO:0000256" key="5">
    <source>
        <dbReference type="ARBA" id="ARBA00022771"/>
    </source>
</evidence>
<dbReference type="PANTHER" id="PTHR42785:SF1">
    <property type="entry name" value="DNA TOPOISOMERASE"/>
    <property type="match status" value="1"/>
</dbReference>
<dbReference type="NCBIfam" id="TIGR01051">
    <property type="entry name" value="topA_bact"/>
    <property type="match status" value="1"/>
</dbReference>
<dbReference type="SUPFAM" id="SSF56712">
    <property type="entry name" value="Prokaryotic type I DNA topoisomerase"/>
    <property type="match status" value="1"/>
</dbReference>
<dbReference type="InterPro" id="IPR028612">
    <property type="entry name" value="Topoisom_1_IA"/>
</dbReference>
<evidence type="ECO:0000256" key="11">
    <source>
        <dbReference type="ARBA" id="ARBA00030003"/>
    </source>
</evidence>
<dbReference type="Pfam" id="PF01396">
    <property type="entry name" value="Zn_ribbon_Top1"/>
    <property type="match status" value="1"/>
</dbReference>
<dbReference type="GO" id="GO:0003677">
    <property type="term" value="F:DNA binding"/>
    <property type="evidence" value="ECO:0007669"/>
    <property type="project" value="UniProtKB-KW"/>
</dbReference>
<dbReference type="PANTHER" id="PTHR42785">
    <property type="entry name" value="DNA TOPOISOMERASE, TYPE IA, CORE"/>
    <property type="match status" value="1"/>
</dbReference>
<dbReference type="HAMAP" id="MF_00952">
    <property type="entry name" value="Topoisom_1_prok"/>
    <property type="match status" value="1"/>
</dbReference>